<protein>
    <recommendedName>
        <fullName evidence="2">Flagellar Assembly Protein A N-terminal region domain-containing protein</fullName>
    </recommendedName>
</protein>
<dbReference type="Proteomes" id="UP000231067">
    <property type="component" value="Unassembled WGS sequence"/>
</dbReference>
<feature type="domain" description="Flagellar Assembly Protein A N-terminal region" evidence="2">
    <location>
        <begin position="546"/>
        <end position="716"/>
    </location>
</feature>
<evidence type="ECO:0000259" key="2">
    <source>
        <dbReference type="Pfam" id="PF20250"/>
    </source>
</evidence>
<dbReference type="InterPro" id="IPR005646">
    <property type="entry name" value="FapA"/>
</dbReference>
<feature type="coiled-coil region" evidence="1">
    <location>
        <begin position="888"/>
        <end position="949"/>
    </location>
</feature>
<dbReference type="InterPro" id="IPR046865">
    <property type="entry name" value="FapA_b_solenoid"/>
</dbReference>
<comment type="caution">
    <text evidence="3">The sequence shown here is derived from an EMBL/GenBank/DDBJ whole genome shotgun (WGS) entry which is preliminary data.</text>
</comment>
<gene>
    <name evidence="3" type="ORF">COX18_02370</name>
</gene>
<organism evidence="3 4">
    <name type="scientific">Candidatus Desantisbacteria bacterium CG23_combo_of_CG06-09_8_20_14_all_40_23</name>
    <dbReference type="NCBI Taxonomy" id="1974550"/>
    <lineage>
        <taxon>Bacteria</taxon>
        <taxon>Candidatus Desantisiibacteriota</taxon>
    </lineage>
</organism>
<dbReference type="PANTHER" id="PTHR38032:SF1">
    <property type="entry name" value="RNA-BINDING PROTEIN KHPB N-TERMINAL DOMAIN-CONTAINING PROTEIN"/>
    <property type="match status" value="1"/>
</dbReference>
<keyword evidence="1" id="KW-0175">Coiled coil</keyword>
<feature type="domain" description="Flagellar Assembly Protein A N-terminal region" evidence="2">
    <location>
        <begin position="17"/>
        <end position="177"/>
    </location>
</feature>
<proteinExistence type="predicted"/>
<dbReference type="PANTHER" id="PTHR38032">
    <property type="entry name" value="POLYMERASE-RELATED"/>
    <property type="match status" value="1"/>
</dbReference>
<dbReference type="EMBL" id="PCSH01000039">
    <property type="protein sequence ID" value="PIP41801.1"/>
    <property type="molecule type" value="Genomic_DNA"/>
</dbReference>
<sequence length="1012" mass="110285">MVQILEKKIFSALNDRIRIELSEDETRAYLVINSQTGINPVHTKDGMPELKEIVNALTELRIQDILVSVIQDALKDGATDKPLLIAKGLPPTKGKDASFIYRFGSYPEDREIDVFPGQLLAVKRPPTIGKSGIKVTGEIIPPLHGRNITITSGRNTFITNDGISVFALEKGKVHWKGNSIFVDEMLEVSGDVDNTTGDISFKGTVIVAGEVKDGFTIKTDGDINIDGNVGACTLESAGDIIIKGSVHGKGAAQIYAEGKISVHSICEADIQAKRDVIVEKSIENSTVFARNIHIDNGFIYGGEITALSGIIAKRIGMTGSEVVTDIHLKEGGEVVCAQVYPKTRITMGEKLIEINNSQPVTDVRYTHPLGKILESRAAITEEIKPDERASRIFAEKTFSVLLRATSLLDARDIGARLLNLAPSEVDSQIVNRSESEDNLFLIRIFRLGVIGKWLELKRKEPAFGICSDQNGHFEFMNTETGLFLTISPSLGNGRKISCEEVLAYIKTHDFGEVDEQLVEKTVNEALNIPIRIGKRRRVSHIDGSFQIEVLPTLTKVLIFVVPPKPGGVAIQYEEVMEELKANGVICGIKEDVLSEIIDPNYRPYGPVTIAEETFPVQGAPAQIEFKFKTQKKITLTEDEHGRIDFKSLNLIENVKAGQILAVKTPPGEGITGKLVNGKETLARPGPDIKMPIGRNIYVAANNTQIRASIDGHVLLSGGKINVENTLIIPGNVDYSTGSIYFLGSVVVKGDVLDEFQVEAAGDILVHGSVGKCFLSAGGSIAIGEGVKGKNVARLFAGQNVIAKYIEHATIEARDDVRVLEEILHSKVDAGNRVLLEGKKRGVIIGGLTRAGIEITTKELGCTAGIKTIVEVGGSPRTRQELASLQSVYQQKINIYQQLELNIAHLQKQRAEGKLSLDGEMKLKRLLWTHKKLTARMERYTNQKEFMETRLKRAEPGVINVSGCLSPNVTVTTKTATLIINDPCNAVSLGFNGIGVGMYPFGGYKEPIEVAEG</sequence>
<evidence type="ECO:0000313" key="3">
    <source>
        <dbReference type="EMBL" id="PIP41801.1"/>
    </source>
</evidence>
<dbReference type="Pfam" id="PF03961">
    <property type="entry name" value="FapA"/>
    <property type="match status" value="2"/>
</dbReference>
<evidence type="ECO:0000313" key="4">
    <source>
        <dbReference type="Proteomes" id="UP000231067"/>
    </source>
</evidence>
<evidence type="ECO:0000256" key="1">
    <source>
        <dbReference type="SAM" id="Coils"/>
    </source>
</evidence>
<name>A0A2H0A8T0_9BACT</name>
<reference evidence="3 4" key="1">
    <citation type="submission" date="2017-09" db="EMBL/GenBank/DDBJ databases">
        <title>Depth-based differentiation of microbial function through sediment-hosted aquifers and enrichment of novel symbionts in the deep terrestrial subsurface.</title>
        <authorList>
            <person name="Probst A.J."/>
            <person name="Ladd B."/>
            <person name="Jarett J.K."/>
            <person name="Geller-Mcgrath D.E."/>
            <person name="Sieber C.M."/>
            <person name="Emerson J.B."/>
            <person name="Anantharaman K."/>
            <person name="Thomas B.C."/>
            <person name="Malmstrom R."/>
            <person name="Stieglmeier M."/>
            <person name="Klingl A."/>
            <person name="Woyke T."/>
            <person name="Ryan C.M."/>
            <person name="Banfield J.F."/>
        </authorList>
    </citation>
    <scope>NUCLEOTIDE SEQUENCE [LARGE SCALE GENOMIC DNA]</scope>
    <source>
        <strain evidence="3">CG23_combo_of_CG06-09_8_20_14_all_40_23</strain>
    </source>
</reference>
<dbReference type="Pfam" id="PF20250">
    <property type="entry name" value="FapA_N"/>
    <property type="match status" value="2"/>
</dbReference>
<dbReference type="InterPro" id="IPR046866">
    <property type="entry name" value="FapA_N"/>
</dbReference>
<accession>A0A2H0A8T0</accession>
<dbReference type="AlphaFoldDB" id="A0A2H0A8T0"/>